<feature type="region of interest" description="Disordered" evidence="1">
    <location>
        <begin position="636"/>
        <end position="747"/>
    </location>
</feature>
<organism evidence="2 3">
    <name type="scientific">Ramalina farinacea</name>
    <dbReference type="NCBI Taxonomy" id="258253"/>
    <lineage>
        <taxon>Eukaryota</taxon>
        <taxon>Fungi</taxon>
        <taxon>Dikarya</taxon>
        <taxon>Ascomycota</taxon>
        <taxon>Pezizomycotina</taxon>
        <taxon>Lecanoromycetes</taxon>
        <taxon>OSLEUM clade</taxon>
        <taxon>Lecanoromycetidae</taxon>
        <taxon>Lecanorales</taxon>
        <taxon>Lecanorineae</taxon>
        <taxon>Ramalinaceae</taxon>
        <taxon>Ramalina</taxon>
    </lineage>
</organism>
<reference evidence="2" key="1">
    <citation type="journal article" date="2023" name="Genome Biol. Evol.">
        <title>First Whole Genome Sequence and Flow Cytometry Genome Size Data for the Lichen-Forming Fungus Ramalina farinacea (Ascomycota).</title>
        <authorList>
            <person name="Llewellyn T."/>
            <person name="Mian S."/>
            <person name="Hill R."/>
            <person name="Leitch I.J."/>
            <person name="Gaya E."/>
        </authorList>
    </citation>
    <scope>NUCLEOTIDE SEQUENCE</scope>
    <source>
        <strain evidence="2">LIQ254RAFAR</strain>
    </source>
</reference>
<feature type="region of interest" description="Disordered" evidence="1">
    <location>
        <begin position="1"/>
        <end position="135"/>
    </location>
</feature>
<feature type="region of interest" description="Disordered" evidence="1">
    <location>
        <begin position="163"/>
        <end position="201"/>
    </location>
</feature>
<feature type="compositionally biased region" description="Basic and acidic residues" evidence="1">
    <location>
        <begin position="446"/>
        <end position="463"/>
    </location>
</feature>
<evidence type="ECO:0000313" key="3">
    <source>
        <dbReference type="Proteomes" id="UP001161017"/>
    </source>
</evidence>
<feature type="compositionally biased region" description="Polar residues" evidence="1">
    <location>
        <begin position="665"/>
        <end position="696"/>
    </location>
</feature>
<dbReference type="AlphaFoldDB" id="A0AA43QVR8"/>
<keyword evidence="3" id="KW-1185">Reference proteome</keyword>
<dbReference type="InterPro" id="IPR012677">
    <property type="entry name" value="Nucleotide-bd_a/b_plait_sf"/>
</dbReference>
<feature type="compositionally biased region" description="Polar residues" evidence="1">
    <location>
        <begin position="502"/>
        <end position="525"/>
    </location>
</feature>
<proteinExistence type="predicted"/>
<feature type="compositionally biased region" description="Low complexity" evidence="1">
    <location>
        <begin position="89"/>
        <end position="99"/>
    </location>
</feature>
<dbReference type="Proteomes" id="UP001161017">
    <property type="component" value="Unassembled WGS sequence"/>
</dbReference>
<comment type="caution">
    <text evidence="2">The sequence shown here is derived from an EMBL/GenBank/DDBJ whole genome shotgun (WGS) entry which is preliminary data.</text>
</comment>
<protein>
    <submittedName>
        <fullName evidence="2">Uncharacterized protein</fullName>
    </submittedName>
</protein>
<dbReference type="EMBL" id="JAPUFD010000020">
    <property type="protein sequence ID" value="MDI1492594.1"/>
    <property type="molecule type" value="Genomic_DNA"/>
</dbReference>
<feature type="compositionally biased region" description="Low complexity" evidence="1">
    <location>
        <begin position="34"/>
        <end position="71"/>
    </location>
</feature>
<evidence type="ECO:0000313" key="2">
    <source>
        <dbReference type="EMBL" id="MDI1492594.1"/>
    </source>
</evidence>
<feature type="region of interest" description="Disordered" evidence="1">
    <location>
        <begin position="444"/>
        <end position="525"/>
    </location>
</feature>
<feature type="compositionally biased region" description="Low complexity" evidence="1">
    <location>
        <begin position="108"/>
        <end position="119"/>
    </location>
</feature>
<evidence type="ECO:0000256" key="1">
    <source>
        <dbReference type="SAM" id="MobiDB-lite"/>
    </source>
</evidence>
<dbReference type="Gene3D" id="3.30.70.330">
    <property type="match status" value="1"/>
</dbReference>
<accession>A0AA43QVR8</accession>
<feature type="compositionally biased region" description="Polar residues" evidence="1">
    <location>
        <begin position="20"/>
        <end position="33"/>
    </location>
</feature>
<gene>
    <name evidence="2" type="ORF">OHK93_004375</name>
</gene>
<feature type="compositionally biased region" description="Pro residues" evidence="1">
    <location>
        <begin position="178"/>
        <end position="201"/>
    </location>
</feature>
<feature type="compositionally biased region" description="Low complexity" evidence="1">
    <location>
        <begin position="697"/>
        <end position="710"/>
    </location>
</feature>
<name>A0AA43QVR8_9LECA</name>
<feature type="compositionally biased region" description="Low complexity" evidence="1">
    <location>
        <begin position="1"/>
        <end position="16"/>
    </location>
</feature>
<sequence>MASSSAANAPSSGNAPRRNAGTSFTMASGSGWNSQPPVAQQGSQAGAAASSTSAPTAGPLAAGAPSSGNAPRRNAGTSFTMASGAGWNPQPQVAQQALPPFQPPAAATPPQAGTPSTPAAPRPAHKTLPTFPLPAPQPLVFPAAATPPSTGFSSAAMPPSTGFSSAAMPPSTGFPTAAGPPPTGFPPAAGPPSMVFPPPAAPQPMNYQPQTIQTQPPPQWAPYSGPIPGQMAYPASKYTESSFAQYARDYPSGFQLLVGLYFKLNSCLPHTVGNLPGRYGPLGEVWWRDSCNMDRLEYDPNFAHDVWKEEMADQCVKELARDIGADPRVLAVFHEAMRSWAQDRANDTLIRETLTKTNLTQQMLSSNEEHRKVALRYNNCNETYDYIQRRKPGSLEYEDLPPLETRPEKVFNMDEEGIGRPTQVHAVPPEERAVDSQGNELPWGLEWHEDHPNARGQKRHIEETGPFGKSNRRRGSSRTRTTTPAKKENPTLDGFQKAWDQELQSQQESSNVRLQNETPQHPVSANKTPTQVIIFGYGFDMQWAALDTYERLSGGMICEDYARDPPSGAKRYPSTFSAPHTRRARTKAERALAARYAGGNYWVKVTFDSAEAAAHATATSPAQIYGHWVYVQPYHGHGPEKDEPIPVKAGEQGQGRFASQPPPRSQRNNAQQQQGSSTLSRSFAPSTEDTPHQSYDTSPSSTTATSATATGIEYPDLRQRHPSQAETPNAGDEPTNNPEMMRHFPDLPRTQLHPASEAFLPQPSWWERQLKKLSDYGLLPGDIIGHVMPVKEDGTLDSDKASFYWKFFYWIDSHFGTEICGGKDD</sequence>